<dbReference type="EMBL" id="MTYJ01000281">
    <property type="protein sequence ID" value="OWA52701.1"/>
    <property type="molecule type" value="Genomic_DNA"/>
</dbReference>
<dbReference type="FunFam" id="2.30.30.40:FF:000009">
    <property type="entry name" value="Breast cancer anti-estrogen resistance 1"/>
    <property type="match status" value="1"/>
</dbReference>
<dbReference type="Pfam" id="PF08824">
    <property type="entry name" value="Serine_rich"/>
    <property type="match status" value="1"/>
</dbReference>
<evidence type="ECO:0000259" key="4">
    <source>
        <dbReference type="PROSITE" id="PS50002"/>
    </source>
</evidence>
<dbReference type="InterPro" id="IPR014928">
    <property type="entry name" value="Serine_rich_dom"/>
</dbReference>
<feature type="domain" description="SH3" evidence="4">
    <location>
        <begin position="19"/>
        <end position="81"/>
    </location>
</feature>
<accession>A0A9X6RMJ2</accession>
<dbReference type="Proteomes" id="UP000192578">
    <property type="component" value="Unassembled WGS sequence"/>
</dbReference>
<gene>
    <name evidence="5" type="ORF">BV898_17147</name>
</gene>
<keyword evidence="6" id="KW-1185">Reference proteome</keyword>
<evidence type="ECO:0000313" key="6">
    <source>
        <dbReference type="Proteomes" id="UP000192578"/>
    </source>
</evidence>
<feature type="compositionally biased region" description="Polar residues" evidence="3">
    <location>
        <begin position="130"/>
        <end position="142"/>
    </location>
</feature>
<dbReference type="GO" id="GO:0007169">
    <property type="term" value="P:cell surface receptor protein tyrosine kinase signaling pathway"/>
    <property type="evidence" value="ECO:0007669"/>
    <property type="project" value="TreeGrafter"/>
</dbReference>
<evidence type="ECO:0000313" key="5">
    <source>
        <dbReference type="EMBL" id="OWA52701.1"/>
    </source>
</evidence>
<dbReference type="InterPro" id="IPR036028">
    <property type="entry name" value="SH3-like_dom_sf"/>
</dbReference>
<dbReference type="PANTHER" id="PTHR10654">
    <property type="entry name" value="CAS SCAFFOLDING PROTEIN"/>
    <property type="match status" value="1"/>
</dbReference>
<sequence>MIYSTEQAVYRRSKIMPKKAVFPAKALFDNEAESSRELDFRKGDTLEVVDQNPNGLRGWWLCRLNGREGLAPANRLRLLKCNAATTNAAAAGDYDVPKPMLTEKRSTSSRNHRHSNGAFSPDQSRPLWQPSDSPPSVRSYRSSGSNFSESIVFLSPPASTSGSSNSSRLSIATSDLGSSERNSAEPCGELYDILPGTAKKLFDRSPEPTKLVATAPATKETTDYDYIDADTDTPVVIVAEVVAAPESHYDCLPKRGSVLPRKTVAKSSKDLKKRESFLRGARIYDVLPRQTPRIVASREDPSAPSAAATATHAVAPAYLPNCEPLQVTKQVAVTRISLMQSQLQTELSRLFSFVSERGWRDDVGRLADTLARVKPCCESLVKHLTDLIRFLLRAALASSSNATHTADVTLEARLRGLIDAVFGNCKHIRERLLALTQQAWAPTPATVAAVEAIVATGQVLTEDVRKMTAFVLGNAQLIFSDDEEARVQTRPLPNRPGLVTAVQGDDEDHEYEDVDYGHVTAAVVPRSPTLERKILNSYIQEVNDEVRLIRPLIAGFSAGMFAEGTVTSVAAAERASAIVTRTSKLARLTESLSQTLTLQETAELRGKLRKIGGYIATACKTFNLAIRAATKTPDEEHFRGVEGSLKYLNELCQFLKNSTESEV</sequence>
<evidence type="ECO:0000256" key="1">
    <source>
        <dbReference type="ARBA" id="ARBA00022443"/>
    </source>
</evidence>
<organism evidence="5 6">
    <name type="scientific">Hypsibius exemplaris</name>
    <name type="common">Freshwater tardigrade</name>
    <dbReference type="NCBI Taxonomy" id="2072580"/>
    <lineage>
        <taxon>Eukaryota</taxon>
        <taxon>Metazoa</taxon>
        <taxon>Ecdysozoa</taxon>
        <taxon>Tardigrada</taxon>
        <taxon>Eutardigrada</taxon>
        <taxon>Parachela</taxon>
        <taxon>Hypsibioidea</taxon>
        <taxon>Hypsibiidae</taxon>
        <taxon>Hypsibius</taxon>
    </lineage>
</organism>
<dbReference type="InterPro" id="IPR038319">
    <property type="entry name" value="Serine_rich_sf"/>
</dbReference>
<dbReference type="PROSITE" id="PS50002">
    <property type="entry name" value="SH3"/>
    <property type="match status" value="1"/>
</dbReference>
<dbReference type="SMART" id="SM00326">
    <property type="entry name" value="SH3"/>
    <property type="match status" value="1"/>
</dbReference>
<keyword evidence="1 2" id="KW-0728">SH3 domain</keyword>
<dbReference type="PANTHER" id="PTHR10654:SF14">
    <property type="entry name" value="EMBRYONAL FYN-ASSOCIATED SUBSTRATE"/>
    <property type="match status" value="1"/>
</dbReference>
<dbReference type="InterPro" id="IPR037362">
    <property type="entry name" value="CAS_fam"/>
</dbReference>
<evidence type="ECO:0000256" key="2">
    <source>
        <dbReference type="PROSITE-ProRule" id="PRU00192"/>
    </source>
</evidence>
<dbReference type="OrthoDB" id="5983572at2759"/>
<evidence type="ECO:0000256" key="3">
    <source>
        <dbReference type="SAM" id="MobiDB-lite"/>
    </source>
</evidence>
<proteinExistence type="predicted"/>
<dbReference type="Pfam" id="PF00018">
    <property type="entry name" value="SH3_1"/>
    <property type="match status" value="1"/>
</dbReference>
<dbReference type="Gene3D" id="1.20.120.830">
    <property type="entry name" value="Serine-rich domain"/>
    <property type="match status" value="1"/>
</dbReference>
<dbReference type="AlphaFoldDB" id="A0A9X6RMJ2"/>
<dbReference type="GO" id="GO:0016477">
    <property type="term" value="P:cell migration"/>
    <property type="evidence" value="ECO:0007669"/>
    <property type="project" value="TreeGrafter"/>
</dbReference>
<dbReference type="SUPFAM" id="SSF50044">
    <property type="entry name" value="SH3-domain"/>
    <property type="match status" value="1"/>
</dbReference>
<dbReference type="InterPro" id="IPR001452">
    <property type="entry name" value="SH3_domain"/>
</dbReference>
<feature type="region of interest" description="Disordered" evidence="3">
    <location>
        <begin position="94"/>
        <end position="142"/>
    </location>
</feature>
<name>A0A9X6RMJ2_HYPEX</name>
<reference evidence="6" key="1">
    <citation type="submission" date="2017-01" db="EMBL/GenBank/DDBJ databases">
        <title>Comparative genomics of anhydrobiosis in the tardigrade Hypsibius dujardini.</title>
        <authorList>
            <person name="Yoshida Y."/>
            <person name="Koutsovoulos G."/>
            <person name="Laetsch D."/>
            <person name="Stevens L."/>
            <person name="Kumar S."/>
            <person name="Horikawa D."/>
            <person name="Ishino K."/>
            <person name="Komine S."/>
            <person name="Tomita M."/>
            <person name="Blaxter M."/>
            <person name="Arakawa K."/>
        </authorList>
    </citation>
    <scope>NUCLEOTIDE SEQUENCE [LARGE SCALE GENOMIC DNA]</scope>
    <source>
        <strain evidence="6">Z151</strain>
    </source>
</reference>
<protein>
    <recommendedName>
        <fullName evidence="4">SH3 domain-containing protein</fullName>
    </recommendedName>
</protein>
<dbReference type="GO" id="GO:0005737">
    <property type="term" value="C:cytoplasm"/>
    <property type="evidence" value="ECO:0007669"/>
    <property type="project" value="TreeGrafter"/>
</dbReference>
<dbReference type="Gene3D" id="2.30.30.40">
    <property type="entry name" value="SH3 Domains"/>
    <property type="match status" value="1"/>
</dbReference>
<comment type="caution">
    <text evidence="5">The sequence shown here is derived from an EMBL/GenBank/DDBJ whole genome shotgun (WGS) entry which is preliminary data.</text>
</comment>
<dbReference type="GO" id="GO:0005886">
    <property type="term" value="C:plasma membrane"/>
    <property type="evidence" value="ECO:0007669"/>
    <property type="project" value="TreeGrafter"/>
</dbReference>